<gene>
    <name evidence="1" type="ORF">BT96DRAFT_745261</name>
</gene>
<reference evidence="1" key="1">
    <citation type="journal article" date="2019" name="Environ. Microbiol.">
        <title>Fungal ecological strategies reflected in gene transcription - a case study of two litter decomposers.</title>
        <authorList>
            <person name="Barbi F."/>
            <person name="Kohler A."/>
            <person name="Barry K."/>
            <person name="Baskaran P."/>
            <person name="Daum C."/>
            <person name="Fauchery L."/>
            <person name="Ihrmark K."/>
            <person name="Kuo A."/>
            <person name="LaButti K."/>
            <person name="Lipzen A."/>
            <person name="Morin E."/>
            <person name="Grigoriev I.V."/>
            <person name="Henrissat B."/>
            <person name="Lindahl B."/>
            <person name="Martin F."/>
        </authorList>
    </citation>
    <scope>NUCLEOTIDE SEQUENCE</scope>
    <source>
        <strain evidence="1">JB14</strain>
    </source>
</reference>
<accession>A0A6A4GG00</accession>
<organism evidence="1 2">
    <name type="scientific">Gymnopus androsaceus JB14</name>
    <dbReference type="NCBI Taxonomy" id="1447944"/>
    <lineage>
        <taxon>Eukaryota</taxon>
        <taxon>Fungi</taxon>
        <taxon>Dikarya</taxon>
        <taxon>Basidiomycota</taxon>
        <taxon>Agaricomycotina</taxon>
        <taxon>Agaricomycetes</taxon>
        <taxon>Agaricomycetidae</taxon>
        <taxon>Agaricales</taxon>
        <taxon>Marasmiineae</taxon>
        <taxon>Omphalotaceae</taxon>
        <taxon>Gymnopus</taxon>
    </lineage>
</organism>
<keyword evidence="2" id="KW-1185">Reference proteome</keyword>
<feature type="non-terminal residue" evidence="1">
    <location>
        <position position="142"/>
    </location>
</feature>
<evidence type="ECO:0000313" key="2">
    <source>
        <dbReference type="Proteomes" id="UP000799118"/>
    </source>
</evidence>
<name>A0A6A4GG00_9AGAR</name>
<feature type="non-terminal residue" evidence="1">
    <location>
        <position position="1"/>
    </location>
</feature>
<dbReference type="OrthoDB" id="1886636at2759"/>
<dbReference type="EMBL" id="ML770135">
    <property type="protein sequence ID" value="KAE9384492.1"/>
    <property type="molecule type" value="Genomic_DNA"/>
</dbReference>
<dbReference type="AlphaFoldDB" id="A0A6A4GG00"/>
<protein>
    <submittedName>
        <fullName evidence="1">Uncharacterized protein</fullName>
    </submittedName>
</protein>
<proteinExistence type="predicted"/>
<evidence type="ECO:0000313" key="1">
    <source>
        <dbReference type="EMBL" id="KAE9384492.1"/>
    </source>
</evidence>
<dbReference type="Proteomes" id="UP000799118">
    <property type="component" value="Unassembled WGS sequence"/>
</dbReference>
<sequence length="142" mass="16008">TPVGSLEYDRDHGYSLEWNSMTELEAWLNEEEESRLTYPGTSTILGHYEAEHSHPTGSENACYTCMSKQTHAEVERLLRLGISPDKVLNQIRGQVFSEENLDALKSGNTACNQFIMCHDICRIKQMIEAETIRLASQDGVSV</sequence>